<evidence type="ECO:0000313" key="5">
    <source>
        <dbReference type="Proteomes" id="UP000233722"/>
    </source>
</evidence>
<dbReference type="Proteomes" id="UP000292382">
    <property type="component" value="Unassembled WGS sequence"/>
</dbReference>
<organism evidence="3 5">
    <name type="scientific">Bifidobacterium pseudolongum subsp. globosum</name>
    <dbReference type="NCBI Taxonomy" id="1690"/>
    <lineage>
        <taxon>Bacteria</taxon>
        <taxon>Bacillati</taxon>
        <taxon>Actinomycetota</taxon>
        <taxon>Actinomycetes</taxon>
        <taxon>Bifidobacteriales</taxon>
        <taxon>Bifidobacteriaceae</taxon>
        <taxon>Bifidobacterium</taxon>
    </lineage>
</organism>
<sequence length="158" mass="16962">MKQLKSLGVMACAVALCATFTACGTSGSQTSTSQEMQSTSQESSAPVEKPADLDGKWTQTNANGDDMRMDAEITGDTITVNWVQPDSTSLYWVGTYEAPTAAGDWSWTSKGDTEKMSSALLASGDDTKEFHYTAANEEISFEATAMGTTVTVRMQRQQ</sequence>
<evidence type="ECO:0000313" key="3">
    <source>
        <dbReference type="EMBL" id="PKU95402.1"/>
    </source>
</evidence>
<dbReference type="RefSeq" id="WP_129852913.1">
    <property type="nucleotide sequence ID" value="NZ_PCHA01000018.1"/>
</dbReference>
<protein>
    <recommendedName>
        <fullName evidence="7">Lipoprotein</fullName>
    </recommendedName>
</protein>
<reference evidence="3 5" key="1">
    <citation type="submission" date="2017-10" db="EMBL/GenBank/DDBJ databases">
        <title>Bifidobacterium genomics.</title>
        <authorList>
            <person name="Lugli G.A."/>
            <person name="Milani C."/>
            <person name="Mancabelli L."/>
        </authorList>
    </citation>
    <scope>NUCLEOTIDE SEQUENCE [LARGE SCALE GENOMIC DNA]</scope>
    <source>
        <strain evidence="3 5">1747B</strain>
    </source>
</reference>
<evidence type="ECO:0000313" key="4">
    <source>
        <dbReference type="EMBL" id="RYQ36544.1"/>
    </source>
</evidence>
<feature type="signal peptide" evidence="2">
    <location>
        <begin position="1"/>
        <end position="24"/>
    </location>
</feature>
<feature type="chain" id="PRO_5036045248" description="Lipoprotein" evidence="2">
    <location>
        <begin position="25"/>
        <end position="158"/>
    </location>
</feature>
<comment type="caution">
    <text evidence="3">The sequence shown here is derived from an EMBL/GenBank/DDBJ whole genome shotgun (WGS) entry which is preliminary data.</text>
</comment>
<dbReference type="PROSITE" id="PS51257">
    <property type="entry name" value="PROKAR_LIPOPROTEIN"/>
    <property type="match status" value="1"/>
</dbReference>
<evidence type="ECO:0000256" key="2">
    <source>
        <dbReference type="SAM" id="SignalP"/>
    </source>
</evidence>
<dbReference type="Proteomes" id="UP000233722">
    <property type="component" value="Unassembled WGS sequence"/>
</dbReference>
<evidence type="ECO:0000313" key="6">
    <source>
        <dbReference type="Proteomes" id="UP000292382"/>
    </source>
</evidence>
<evidence type="ECO:0008006" key="7">
    <source>
        <dbReference type="Google" id="ProtNLM"/>
    </source>
</evidence>
<keyword evidence="2" id="KW-0732">Signal</keyword>
<feature type="compositionally biased region" description="Low complexity" evidence="1">
    <location>
        <begin position="28"/>
        <end position="44"/>
    </location>
</feature>
<dbReference type="EMBL" id="PCHA01000018">
    <property type="protein sequence ID" value="PKU95402.1"/>
    <property type="molecule type" value="Genomic_DNA"/>
</dbReference>
<proteinExistence type="predicted"/>
<dbReference type="EMBL" id="RYUW01000012">
    <property type="protein sequence ID" value="RYQ36544.1"/>
    <property type="molecule type" value="Genomic_DNA"/>
</dbReference>
<accession>A0A2N3QTX0</accession>
<reference evidence="4 6" key="2">
    <citation type="submission" date="2018-12" db="EMBL/GenBank/DDBJ databases">
        <title>Unveiling genomic diversity among members of the Bifidobacterium pseudolongum species, a widely distributed gut commensal of the animal kingdom.</title>
        <authorList>
            <person name="Lugli G.A."/>
            <person name="Duranti S."/>
            <person name="Albert K."/>
            <person name="Mancabelli L."/>
            <person name="Napoli S."/>
            <person name="Viappiani A."/>
            <person name="Anzalone R."/>
            <person name="Longhi G."/>
            <person name="Milani C."/>
            <person name="Turroni F."/>
            <person name="Alessandri G."/>
            <person name="Sela D.A."/>
            <person name="Van Sinderen D."/>
            <person name="Ventura M."/>
        </authorList>
    </citation>
    <scope>NUCLEOTIDE SEQUENCE [LARGE SCALE GENOMIC DNA]</scope>
    <source>
        <strain evidence="4 6">2003B</strain>
    </source>
</reference>
<evidence type="ECO:0000256" key="1">
    <source>
        <dbReference type="SAM" id="MobiDB-lite"/>
    </source>
</evidence>
<feature type="region of interest" description="Disordered" evidence="1">
    <location>
        <begin position="28"/>
        <end position="68"/>
    </location>
</feature>
<gene>
    <name evidence="3" type="ORF">CQR45_1046</name>
    <name evidence="4" type="ORF">PG2003B_1041</name>
</gene>
<dbReference type="AlphaFoldDB" id="A0A2N3QTX0"/>
<name>A0A2N3QTX0_9BIFI</name>